<dbReference type="InterPro" id="IPR004875">
    <property type="entry name" value="DDE_SF_endonuclease_dom"/>
</dbReference>
<evidence type="ECO:0000259" key="2">
    <source>
        <dbReference type="Pfam" id="PF03184"/>
    </source>
</evidence>
<feature type="compositionally biased region" description="Polar residues" evidence="1">
    <location>
        <begin position="424"/>
        <end position="451"/>
    </location>
</feature>
<dbReference type="Gene3D" id="3.30.40.10">
    <property type="entry name" value="Zinc/RING finger domain, C3HC4 (zinc finger)"/>
    <property type="match status" value="1"/>
</dbReference>
<dbReference type="Gene3D" id="3.30.420.10">
    <property type="entry name" value="Ribonuclease H-like superfamily/Ribonuclease H"/>
    <property type="match status" value="1"/>
</dbReference>
<feature type="region of interest" description="Disordered" evidence="1">
    <location>
        <begin position="374"/>
        <end position="533"/>
    </location>
</feature>
<gene>
    <name evidence="3" type="ORF">N1851_006425</name>
</gene>
<evidence type="ECO:0000313" key="4">
    <source>
        <dbReference type="Proteomes" id="UP001174136"/>
    </source>
</evidence>
<dbReference type="GO" id="GO:0005634">
    <property type="term" value="C:nucleus"/>
    <property type="evidence" value="ECO:0007669"/>
    <property type="project" value="TreeGrafter"/>
</dbReference>
<feature type="compositionally biased region" description="Basic and acidic residues" evidence="1">
    <location>
        <begin position="483"/>
        <end position="494"/>
    </location>
</feature>
<evidence type="ECO:0000256" key="1">
    <source>
        <dbReference type="SAM" id="MobiDB-lite"/>
    </source>
</evidence>
<comment type="caution">
    <text evidence="3">The sequence shown here is derived from an EMBL/GenBank/DDBJ whole genome shotgun (WGS) entry which is preliminary data.</text>
</comment>
<sequence length="586" mass="64815">MVRNYKRKTEHGSAAPDVMLRAVRQVTLAKKSIRSTAKDFNVNYRTLARYCKTFTPAEIQSQTAVPTTVVGYKSPRQVFSAEMELQLEKYIKRSSDIYFGLSPSEVRKLAYEFAVAQGLKFPQAWSDKEKASAEWFTGFLPSAFHSHSENQKQLALPEQENVKSFFDNLGKVLTRDSLGPGDIWNMDETGVTTVQKPDRLVARRGFKQVGSLTSGERGTLVTLACAVSATGNSIPPYFIFPRVHFRDHFTNNGPPGSKGGANPTGWMKEQHFVDFLHHFVEHVKCSKEKPCLLLLDNHCSHLSIDGLNFAKENGIIMLSFPPHCSHRLQPLDRSVYGPLKKHVNSVSDSWMRNNPGIQPYNRDVFLETEFAPSYVSDRPLPSPSTNPAIPGSETEPSFPGPSTNPSSTNPTISGPSTDPAAPGPSNQTAPGPSNQTAPGPSKLATSTNTLTPEDIRPYPKAGPRKQVNQQRKKRKTAILTDTPVKEALEAERQTIKKKGKATKSKIPKKQSTGKKQRAGKKRKTPDDSSSEEDENLCLVCVEPFGNSRPGETWVQCIICNGWAHEECTPGKSVYVCQNCDPDEESD</sequence>
<dbReference type="InterPro" id="IPR036397">
    <property type="entry name" value="RNaseH_sf"/>
</dbReference>
<reference evidence="3" key="1">
    <citation type="journal article" date="2023" name="Front. Mar. Sci.">
        <title>A new Merluccius polli reference genome to investigate the effects of global change in West African waters.</title>
        <authorList>
            <person name="Mateo J.L."/>
            <person name="Blanco-Fernandez C."/>
            <person name="Garcia-Vazquez E."/>
            <person name="Machado-Schiaffino G."/>
        </authorList>
    </citation>
    <scope>NUCLEOTIDE SEQUENCE</scope>
    <source>
        <strain evidence="3">C29</strain>
        <tissue evidence="3">Fin</tissue>
    </source>
</reference>
<protein>
    <recommendedName>
        <fullName evidence="2">DDE-1 domain-containing protein</fullName>
    </recommendedName>
</protein>
<feature type="domain" description="DDE-1" evidence="2">
    <location>
        <begin position="220"/>
        <end position="345"/>
    </location>
</feature>
<dbReference type="Proteomes" id="UP001174136">
    <property type="component" value="Unassembled WGS sequence"/>
</dbReference>
<feature type="compositionally biased region" description="Basic residues" evidence="1">
    <location>
        <begin position="495"/>
        <end position="523"/>
    </location>
</feature>
<dbReference type="PANTHER" id="PTHR19303:SF71">
    <property type="entry name" value="ZINC FINGER PHD-TYPE DOMAIN-CONTAINING PROTEIN"/>
    <property type="match status" value="1"/>
</dbReference>
<name>A0AA47P9F8_MERPO</name>
<dbReference type="PANTHER" id="PTHR19303">
    <property type="entry name" value="TRANSPOSON"/>
    <property type="match status" value="1"/>
</dbReference>
<dbReference type="Pfam" id="PF03184">
    <property type="entry name" value="DDE_1"/>
    <property type="match status" value="1"/>
</dbReference>
<evidence type="ECO:0000313" key="3">
    <source>
        <dbReference type="EMBL" id="KAK0152193.1"/>
    </source>
</evidence>
<dbReference type="SUPFAM" id="SSF57903">
    <property type="entry name" value="FYVE/PHD zinc finger"/>
    <property type="match status" value="1"/>
</dbReference>
<dbReference type="EMBL" id="JAOPHQ010001136">
    <property type="protein sequence ID" value="KAK0152193.1"/>
    <property type="molecule type" value="Genomic_DNA"/>
</dbReference>
<proteinExistence type="predicted"/>
<feature type="compositionally biased region" description="Low complexity" evidence="1">
    <location>
        <begin position="396"/>
        <end position="417"/>
    </location>
</feature>
<organism evidence="3 4">
    <name type="scientific">Merluccius polli</name>
    <name type="common">Benguela hake</name>
    <name type="synonym">Merluccius cadenati</name>
    <dbReference type="NCBI Taxonomy" id="89951"/>
    <lineage>
        <taxon>Eukaryota</taxon>
        <taxon>Metazoa</taxon>
        <taxon>Chordata</taxon>
        <taxon>Craniata</taxon>
        <taxon>Vertebrata</taxon>
        <taxon>Euteleostomi</taxon>
        <taxon>Actinopterygii</taxon>
        <taxon>Neopterygii</taxon>
        <taxon>Teleostei</taxon>
        <taxon>Neoteleostei</taxon>
        <taxon>Acanthomorphata</taxon>
        <taxon>Zeiogadaria</taxon>
        <taxon>Gadariae</taxon>
        <taxon>Gadiformes</taxon>
        <taxon>Gadoidei</taxon>
        <taxon>Merlucciidae</taxon>
        <taxon>Merluccius</taxon>
    </lineage>
</organism>
<dbReference type="InterPro" id="IPR013083">
    <property type="entry name" value="Znf_RING/FYVE/PHD"/>
</dbReference>
<keyword evidence="4" id="KW-1185">Reference proteome</keyword>
<accession>A0AA47P9F8</accession>
<dbReference type="InterPro" id="IPR011011">
    <property type="entry name" value="Znf_FYVE_PHD"/>
</dbReference>
<dbReference type="GO" id="GO:0003677">
    <property type="term" value="F:DNA binding"/>
    <property type="evidence" value="ECO:0007669"/>
    <property type="project" value="TreeGrafter"/>
</dbReference>
<dbReference type="CDD" id="cd15517">
    <property type="entry name" value="PHD_TCF19_like"/>
    <property type="match status" value="1"/>
</dbReference>
<dbReference type="InterPro" id="IPR050863">
    <property type="entry name" value="CenT-Element_Derived"/>
</dbReference>
<dbReference type="AlphaFoldDB" id="A0AA47P9F8"/>